<sequence length="67" mass="7699">MTNRNTVTAAIKTLITNALSLVNVNNAQLMQSRFDFKAIALRQDKQSPYGMYPARNDWQHQKEDTND</sequence>
<dbReference type="EMBL" id="JADEWL010000188">
    <property type="protein sequence ID" value="MBE9216652.1"/>
    <property type="molecule type" value="Genomic_DNA"/>
</dbReference>
<evidence type="ECO:0000313" key="2">
    <source>
        <dbReference type="EMBL" id="MBE9216652.1"/>
    </source>
</evidence>
<dbReference type="AlphaFoldDB" id="A0A8J7K508"/>
<accession>A0A8J7K508</accession>
<dbReference type="Proteomes" id="UP000620559">
    <property type="component" value="Unassembled WGS sequence"/>
</dbReference>
<feature type="region of interest" description="Disordered" evidence="1">
    <location>
        <begin position="48"/>
        <end position="67"/>
    </location>
</feature>
<organism evidence="2 3">
    <name type="scientific">Plectonema cf. radiosum LEGE 06105</name>
    <dbReference type="NCBI Taxonomy" id="945769"/>
    <lineage>
        <taxon>Bacteria</taxon>
        <taxon>Bacillati</taxon>
        <taxon>Cyanobacteriota</taxon>
        <taxon>Cyanophyceae</taxon>
        <taxon>Oscillatoriophycideae</taxon>
        <taxon>Oscillatoriales</taxon>
        <taxon>Microcoleaceae</taxon>
        <taxon>Plectonema</taxon>
    </lineage>
</organism>
<gene>
    <name evidence="2" type="ORF">IQ247_29005</name>
</gene>
<dbReference type="RefSeq" id="WP_193925338.1">
    <property type="nucleotide sequence ID" value="NZ_JADEWL010000188.1"/>
</dbReference>
<keyword evidence="3" id="KW-1185">Reference proteome</keyword>
<proteinExistence type="predicted"/>
<name>A0A8J7K508_9CYAN</name>
<feature type="compositionally biased region" description="Basic and acidic residues" evidence="1">
    <location>
        <begin position="57"/>
        <end position="67"/>
    </location>
</feature>
<reference evidence="2" key="1">
    <citation type="submission" date="2020-10" db="EMBL/GenBank/DDBJ databases">
        <authorList>
            <person name="Castelo-Branco R."/>
            <person name="Eusebio N."/>
            <person name="Adriana R."/>
            <person name="Vieira A."/>
            <person name="Brugerolle De Fraissinette N."/>
            <person name="Rezende De Castro R."/>
            <person name="Schneider M.P."/>
            <person name="Vasconcelos V."/>
            <person name="Leao P.N."/>
        </authorList>
    </citation>
    <scope>NUCLEOTIDE SEQUENCE</scope>
    <source>
        <strain evidence="2">LEGE 06105</strain>
    </source>
</reference>
<protein>
    <submittedName>
        <fullName evidence="2">Uncharacterized protein</fullName>
    </submittedName>
</protein>
<comment type="caution">
    <text evidence="2">The sequence shown here is derived from an EMBL/GenBank/DDBJ whole genome shotgun (WGS) entry which is preliminary data.</text>
</comment>
<evidence type="ECO:0000256" key="1">
    <source>
        <dbReference type="SAM" id="MobiDB-lite"/>
    </source>
</evidence>
<evidence type="ECO:0000313" key="3">
    <source>
        <dbReference type="Proteomes" id="UP000620559"/>
    </source>
</evidence>